<dbReference type="GO" id="GO:0006508">
    <property type="term" value="P:proteolysis"/>
    <property type="evidence" value="ECO:0007669"/>
    <property type="project" value="UniProtKB-KW"/>
</dbReference>
<dbReference type="GO" id="GO:0008233">
    <property type="term" value="F:peptidase activity"/>
    <property type="evidence" value="ECO:0007669"/>
    <property type="project" value="UniProtKB-KW"/>
</dbReference>
<organism evidence="2 3">
    <name type="scientific">Ekhidna lutea</name>
    <dbReference type="NCBI Taxonomy" id="447679"/>
    <lineage>
        <taxon>Bacteria</taxon>
        <taxon>Pseudomonadati</taxon>
        <taxon>Bacteroidota</taxon>
        <taxon>Cytophagia</taxon>
        <taxon>Cytophagales</taxon>
        <taxon>Reichenbachiellaceae</taxon>
        <taxon>Ekhidna</taxon>
    </lineage>
</organism>
<evidence type="ECO:0000259" key="1">
    <source>
        <dbReference type="SMART" id="SM00460"/>
    </source>
</evidence>
<dbReference type="Proteomes" id="UP000198393">
    <property type="component" value="Unassembled WGS sequence"/>
</dbReference>
<reference evidence="2 3" key="1">
    <citation type="submission" date="2017-06" db="EMBL/GenBank/DDBJ databases">
        <authorList>
            <person name="Kim H.J."/>
            <person name="Triplett B.A."/>
        </authorList>
    </citation>
    <scope>NUCLEOTIDE SEQUENCE [LARGE SCALE GENOMIC DNA]</scope>
    <source>
        <strain evidence="2 3">DSM 19307</strain>
    </source>
</reference>
<accession>A0A239GYY6</accession>
<dbReference type="SMART" id="SM00460">
    <property type="entry name" value="TGc"/>
    <property type="match status" value="1"/>
</dbReference>
<dbReference type="PANTHER" id="PTHR38339:SF1">
    <property type="entry name" value="TRANSGLUTAMINASE-LIKE DOMAIN-CONTAINING PROTEIN"/>
    <property type="match status" value="1"/>
</dbReference>
<dbReference type="PANTHER" id="PTHR38339">
    <property type="entry name" value="TRANSGLUTAMINASE DOMAIN PROTEIN"/>
    <property type="match status" value="1"/>
</dbReference>
<dbReference type="AlphaFoldDB" id="A0A239GYY6"/>
<keyword evidence="2" id="KW-0378">Hydrolase</keyword>
<evidence type="ECO:0000313" key="2">
    <source>
        <dbReference type="EMBL" id="SNS74350.1"/>
    </source>
</evidence>
<feature type="domain" description="Transglutaminase-like" evidence="1">
    <location>
        <begin position="336"/>
        <end position="401"/>
    </location>
</feature>
<dbReference type="InterPro" id="IPR002931">
    <property type="entry name" value="Transglutaminase-like"/>
</dbReference>
<dbReference type="EMBL" id="FZPD01000002">
    <property type="protein sequence ID" value="SNS74350.1"/>
    <property type="molecule type" value="Genomic_DNA"/>
</dbReference>
<sequence length="471" mass="53261">MLGIHETIQYFFYMKRSHFSKSIRILKATCFFTLIIYLTGCNAKADKQPQKTPKSKVTVEDVDRGIRAHINKEVAVSNGYFRYEGDTATFDLKLVRVHTEYLSVLGPNEFFACVDLATSEGDVYDVDFFLKGTADSMIVTQTNLHKLNGKPYYTWKQAKDKTWSTVPVKSASNELLGVIEGQDRFSFTYKVTLPELTNNAKLWLPLAQNDRFQQIESKQINAPVGYKIIKEVDFGNEILFMELTPAHSGSIVSVSYEVIREEKYPYREDHLNLDQYLTSTPLIPLTDRFSTIANEVITERNANTPLTEARALYDYIIDNMRYAKQGTYGTGDANYACDSKSGNCTEFHSFFIALARSVGIPARFAVGASIPSERNEGGVNGYHCWAEFYADGKWWPVDISEANKYTPLATYYFGHHPANRIELSQGRNLQFSPGPASGPVPFLAYPILEVNEEPVNVKTTFSFERKSDSSN</sequence>
<dbReference type="SUPFAM" id="SSF54001">
    <property type="entry name" value="Cysteine proteinases"/>
    <property type="match status" value="1"/>
</dbReference>
<name>A0A239GYY6_EKHLU</name>
<protein>
    <submittedName>
        <fullName evidence="2">Transglutaminase-like enzyme, putative cysteine protease</fullName>
    </submittedName>
</protein>
<gene>
    <name evidence="2" type="ORF">SAMN05421640_1072</name>
</gene>
<proteinExistence type="predicted"/>
<dbReference type="Pfam" id="PF01841">
    <property type="entry name" value="Transglut_core"/>
    <property type="match status" value="1"/>
</dbReference>
<dbReference type="Gene3D" id="3.10.620.30">
    <property type="match status" value="1"/>
</dbReference>
<evidence type="ECO:0000313" key="3">
    <source>
        <dbReference type="Proteomes" id="UP000198393"/>
    </source>
</evidence>
<keyword evidence="2" id="KW-0645">Protease</keyword>
<keyword evidence="3" id="KW-1185">Reference proteome</keyword>
<dbReference type="InterPro" id="IPR038765">
    <property type="entry name" value="Papain-like_cys_pep_sf"/>
</dbReference>